<feature type="transmembrane region" description="Helical" evidence="7">
    <location>
        <begin position="55"/>
        <end position="73"/>
    </location>
</feature>
<gene>
    <name evidence="10" type="ORF">CUN85_03805</name>
</gene>
<evidence type="ECO:0000259" key="9">
    <source>
        <dbReference type="PROSITE" id="PS51202"/>
    </source>
</evidence>
<evidence type="ECO:0000313" key="10">
    <source>
        <dbReference type="EMBL" id="TGC10626.1"/>
    </source>
</evidence>
<dbReference type="InterPro" id="IPR036291">
    <property type="entry name" value="NAD(P)-bd_dom_sf"/>
</dbReference>
<feature type="transmembrane region" description="Helical" evidence="7">
    <location>
        <begin position="31"/>
        <end position="49"/>
    </location>
</feature>
<dbReference type="PANTHER" id="PTHR42751:SF3">
    <property type="entry name" value="SODIUM_GLUTAMATE SYMPORTER"/>
    <property type="match status" value="1"/>
</dbReference>
<evidence type="ECO:0000313" key="11">
    <source>
        <dbReference type="Proteomes" id="UP000297295"/>
    </source>
</evidence>
<dbReference type="PROSITE" id="PS51202">
    <property type="entry name" value="RCK_C"/>
    <property type="match status" value="1"/>
</dbReference>
<dbReference type="Pfam" id="PF02254">
    <property type="entry name" value="TrkA_N"/>
    <property type="match status" value="1"/>
</dbReference>
<feature type="transmembrane region" description="Helical" evidence="7">
    <location>
        <begin position="6"/>
        <end position="24"/>
    </location>
</feature>
<dbReference type="InterPro" id="IPR038770">
    <property type="entry name" value="Na+/solute_symporter_sf"/>
</dbReference>
<proteinExistence type="inferred from homology"/>
<comment type="subcellular location">
    <subcellularLocation>
        <location evidence="1">Membrane</location>
        <topology evidence="1">Multi-pass membrane protein</topology>
    </subcellularLocation>
</comment>
<feature type="transmembrane region" description="Helical" evidence="7">
    <location>
        <begin position="295"/>
        <end position="317"/>
    </location>
</feature>
<keyword evidence="5 7" id="KW-1133">Transmembrane helix</keyword>
<feature type="domain" description="RCK C-terminal" evidence="9">
    <location>
        <begin position="577"/>
        <end position="663"/>
    </location>
</feature>
<comment type="similarity">
    <text evidence="2">Belongs to the monovalent cation:proton antiporter 2 (CPA2) transporter (TC 2.A.37) family.</text>
</comment>
<dbReference type="EMBL" id="PGGK01000003">
    <property type="protein sequence ID" value="TGC10626.1"/>
    <property type="molecule type" value="Genomic_DNA"/>
</dbReference>
<dbReference type="SUPFAM" id="SSF51735">
    <property type="entry name" value="NAD(P)-binding Rossmann-fold domains"/>
    <property type="match status" value="1"/>
</dbReference>
<dbReference type="OrthoDB" id="43518at2157"/>
<dbReference type="Gene3D" id="3.40.50.720">
    <property type="entry name" value="NAD(P)-binding Rossmann-like Domain"/>
    <property type="match status" value="1"/>
</dbReference>
<dbReference type="InterPro" id="IPR003148">
    <property type="entry name" value="RCK_N"/>
</dbReference>
<evidence type="ECO:0000256" key="6">
    <source>
        <dbReference type="ARBA" id="ARBA00023136"/>
    </source>
</evidence>
<dbReference type="PROSITE" id="PS51201">
    <property type="entry name" value="RCK_N"/>
    <property type="match status" value="1"/>
</dbReference>
<dbReference type="RefSeq" id="WP_135389005.1">
    <property type="nucleotide sequence ID" value="NZ_PGGK01000003.1"/>
</dbReference>
<dbReference type="PANTHER" id="PTHR42751">
    <property type="entry name" value="SODIUM/HYDROGEN EXCHANGER FAMILY/TRKA DOMAIN PROTEIN"/>
    <property type="match status" value="1"/>
</dbReference>
<dbReference type="Pfam" id="PF00999">
    <property type="entry name" value="Na_H_Exchanger"/>
    <property type="match status" value="1"/>
</dbReference>
<dbReference type="Pfam" id="PF02080">
    <property type="entry name" value="TrkA_C"/>
    <property type="match status" value="1"/>
</dbReference>
<protein>
    <submittedName>
        <fullName evidence="10">Potassium transporter KefB</fullName>
    </submittedName>
</protein>
<dbReference type="Proteomes" id="UP000297295">
    <property type="component" value="Unassembled WGS sequence"/>
</dbReference>
<keyword evidence="11" id="KW-1185">Reference proteome</keyword>
<sequence>MDLTLFTDIEIIFGLSILILLVFHRIRLSPVLGFLVTGIIAGPHVLGIINEVEQVEMLAEIGIILLLFTIGVEMSIKELWDIKRLVLVGGGLQVVITTGLVYYISLFMGYTSSTALFLGFLVSLSSTAIVLKLLQEKGEMYTPYGKISLGILIFQDIVIVPMILLTPILAGVPSESGDSAATFLLRGIGIMLFVIVSARWIMPALLFRIAKTRNRELFLLTILFTVFGTAWLTAEAGLSLALGAFLAGLIISESEYSHQAIGNMMPFKDVFISFFFVSIGMLMDVTFFLDNITVLLALAAVVIFLKSVTSGLVTFILGYPLRTTIITGLTLSQVGEFSFILSSFGREYGLLDGGLYQTFLAVSIVTMAATPFVMTSSHDLSRKILNRIKNPIFINGLYSKSMAPAEEDKELHDHLIIIGYGFNGKTVSNAAKTAGIPYVIIETNPETVRQERKQGERIYYGDATHEVVLDSANIKSARVLVVGISDFIATRSIIDVAKRMNPRIYIIARTRYMNEIGNLSQLGADEVIPEEYETSVEIFSRLLKKYLVPEEDIYAFTKEIRANGYSMLRQHSIESKKDVFSLKDDLPGVDITSFKIKEDCILHGSTLKDVDLRNLHGATVLAIRRNGEIIENPAGDTQLLSGDMLIVLGKPERLCQLRRYMGGDTEAGSYDGCPV</sequence>
<organism evidence="10 11">
    <name type="scientific">Methanolobus halotolerans</name>
    <dbReference type="NCBI Taxonomy" id="2052935"/>
    <lineage>
        <taxon>Archaea</taxon>
        <taxon>Methanobacteriati</taxon>
        <taxon>Methanobacteriota</taxon>
        <taxon>Stenosarchaea group</taxon>
        <taxon>Methanomicrobia</taxon>
        <taxon>Methanosarcinales</taxon>
        <taxon>Methanosarcinaceae</taxon>
        <taxon>Methanolobus</taxon>
    </lineage>
</organism>
<dbReference type="AlphaFoldDB" id="A0A4E0R0T8"/>
<feature type="transmembrane region" description="Helical" evidence="7">
    <location>
        <begin position="116"/>
        <end position="135"/>
    </location>
</feature>
<feature type="transmembrane region" description="Helical" evidence="7">
    <location>
        <begin position="217"/>
        <end position="234"/>
    </location>
</feature>
<evidence type="ECO:0000259" key="8">
    <source>
        <dbReference type="PROSITE" id="PS51201"/>
    </source>
</evidence>
<keyword evidence="4 7" id="KW-0812">Transmembrane</keyword>
<feature type="transmembrane region" description="Helical" evidence="7">
    <location>
        <begin position="147"/>
        <end position="171"/>
    </location>
</feature>
<dbReference type="InterPro" id="IPR006153">
    <property type="entry name" value="Cation/H_exchanger_TM"/>
</dbReference>
<evidence type="ECO:0000256" key="3">
    <source>
        <dbReference type="ARBA" id="ARBA00022448"/>
    </source>
</evidence>
<dbReference type="InterPro" id="IPR036721">
    <property type="entry name" value="RCK_C_sf"/>
</dbReference>
<dbReference type="GO" id="GO:0016020">
    <property type="term" value="C:membrane"/>
    <property type="evidence" value="ECO:0007669"/>
    <property type="project" value="UniProtKB-SubCell"/>
</dbReference>
<evidence type="ECO:0000256" key="7">
    <source>
        <dbReference type="SAM" id="Phobius"/>
    </source>
</evidence>
<evidence type="ECO:0000256" key="5">
    <source>
        <dbReference type="ARBA" id="ARBA00022989"/>
    </source>
</evidence>
<name>A0A4E0R0T8_9EURY</name>
<feature type="transmembrane region" description="Helical" evidence="7">
    <location>
        <begin position="270"/>
        <end position="289"/>
    </location>
</feature>
<dbReference type="GO" id="GO:1902600">
    <property type="term" value="P:proton transmembrane transport"/>
    <property type="evidence" value="ECO:0007669"/>
    <property type="project" value="InterPro"/>
</dbReference>
<evidence type="ECO:0000256" key="2">
    <source>
        <dbReference type="ARBA" id="ARBA00005551"/>
    </source>
</evidence>
<dbReference type="GO" id="GO:0008324">
    <property type="term" value="F:monoatomic cation transmembrane transporter activity"/>
    <property type="evidence" value="ECO:0007669"/>
    <property type="project" value="InterPro"/>
</dbReference>
<evidence type="ECO:0000256" key="4">
    <source>
        <dbReference type="ARBA" id="ARBA00022692"/>
    </source>
</evidence>
<feature type="transmembrane region" description="Helical" evidence="7">
    <location>
        <begin position="183"/>
        <end position="205"/>
    </location>
</feature>
<dbReference type="SUPFAM" id="SSF116726">
    <property type="entry name" value="TrkA C-terminal domain-like"/>
    <property type="match status" value="1"/>
</dbReference>
<dbReference type="Gene3D" id="1.20.1530.20">
    <property type="match status" value="1"/>
</dbReference>
<feature type="domain" description="RCK N-terminal" evidence="8">
    <location>
        <begin position="412"/>
        <end position="529"/>
    </location>
</feature>
<evidence type="ECO:0000256" key="1">
    <source>
        <dbReference type="ARBA" id="ARBA00004141"/>
    </source>
</evidence>
<dbReference type="Gene3D" id="3.30.70.1450">
    <property type="entry name" value="Regulator of K+ conductance, C-terminal domain"/>
    <property type="match status" value="1"/>
</dbReference>
<reference evidence="10 11" key="1">
    <citation type="submission" date="2017-11" db="EMBL/GenBank/DDBJ databases">
        <title>Isolation and Characterization of Methanogenic Archaea from Saline Meromictic Lake at Siberia.</title>
        <authorList>
            <person name="Shen Y."/>
            <person name="Huang H.-H."/>
            <person name="Lai M.-C."/>
            <person name="Chen S.-C."/>
        </authorList>
    </citation>
    <scope>NUCLEOTIDE SEQUENCE [LARGE SCALE GENOMIC DNA]</scope>
    <source>
        <strain evidence="10 11">SY-01</strain>
    </source>
</reference>
<keyword evidence="3" id="KW-0813">Transport</keyword>
<comment type="caution">
    <text evidence="10">The sequence shown here is derived from an EMBL/GenBank/DDBJ whole genome shotgun (WGS) entry which is preliminary data.</text>
</comment>
<dbReference type="GO" id="GO:0015297">
    <property type="term" value="F:antiporter activity"/>
    <property type="evidence" value="ECO:0007669"/>
    <property type="project" value="InterPro"/>
</dbReference>
<dbReference type="GO" id="GO:0006813">
    <property type="term" value="P:potassium ion transport"/>
    <property type="evidence" value="ECO:0007669"/>
    <property type="project" value="InterPro"/>
</dbReference>
<dbReference type="InterPro" id="IPR006037">
    <property type="entry name" value="RCK_C"/>
</dbReference>
<accession>A0A4E0R0T8</accession>
<keyword evidence="6 7" id="KW-0472">Membrane</keyword>
<feature type="transmembrane region" description="Helical" evidence="7">
    <location>
        <begin position="85"/>
        <end position="104"/>
    </location>
</feature>